<evidence type="ECO:0000256" key="3">
    <source>
        <dbReference type="ARBA" id="ARBA00022777"/>
    </source>
</evidence>
<dbReference type="PANTHER" id="PTHR43095:SF2">
    <property type="entry name" value="GLUCONOKINASE"/>
    <property type="match status" value="1"/>
</dbReference>
<comment type="similarity">
    <text evidence="1">Belongs to the FGGY kinase family.</text>
</comment>
<dbReference type="OrthoDB" id="9782710at2"/>
<sequence>MAASWSRAPTRSCWPGAASTPASTPVSSWSWTSIKTTQWSVPTVSQESSPLILTIDVGTSSTRAILFDAQARPLPGHVAQRANRLETTADGGAVFDAGHLLENVVAVIDQILDGAGPLAHQIGAVAMDTLVGNLVGLDAQGKPVTPVFIYADTRNAADAQALRQELGPEGMAASHNRTGCLIHTSYLPARFRWIQRTHPEWLQAVRHWTGIGEYILQEFLGQRCMSYSVASWSGLLNRFELTWDAEWLDRLPIREEQLFPLGDIDQPLQGLRAPWAERWPALDRVPWLPAIGDGAAANIGSGCDDPAHIALTIGSTGAMRVVVDPGLERVPEGLWLYRVDRRRALLGGATTEGGNLFAWLRQTLQLPEPGELEAALAERVRRQDASGHAVDHGLTVLPFVAGERAPGWREDARASLVGFTLHTDPIDIVQAGLEGIAYRFALIYRRILPHLGEWRNDHQIIASGGAVLSSPAWLQILADALGKPVLTLVEKESTSRGLALLALEQLGCIRRPSALPPETGATYLPDPLHHARHQEGIARQEALYAKLVASRSGAFHGGS</sequence>
<dbReference type="InterPro" id="IPR050406">
    <property type="entry name" value="FGGY_Carb_Kinase"/>
</dbReference>
<dbReference type="Gene3D" id="3.30.420.40">
    <property type="match status" value="2"/>
</dbReference>
<organism evidence="7 8">
    <name type="scientific">Litorilinea aerophila</name>
    <dbReference type="NCBI Taxonomy" id="1204385"/>
    <lineage>
        <taxon>Bacteria</taxon>
        <taxon>Bacillati</taxon>
        <taxon>Chloroflexota</taxon>
        <taxon>Caldilineae</taxon>
        <taxon>Caldilineales</taxon>
        <taxon>Caldilineaceae</taxon>
        <taxon>Litorilinea</taxon>
    </lineage>
</organism>
<keyword evidence="8" id="KW-1185">Reference proteome</keyword>
<dbReference type="Proteomes" id="UP000317371">
    <property type="component" value="Unassembled WGS sequence"/>
</dbReference>
<dbReference type="CDD" id="cd07770">
    <property type="entry name" value="ASKHA_NBD_FGGY_GntK"/>
    <property type="match status" value="1"/>
</dbReference>
<dbReference type="Pfam" id="PF00370">
    <property type="entry name" value="FGGY_N"/>
    <property type="match status" value="1"/>
</dbReference>
<evidence type="ECO:0000259" key="6">
    <source>
        <dbReference type="Pfam" id="PF02782"/>
    </source>
</evidence>
<reference evidence="7 8" key="1">
    <citation type="submission" date="2019-06" db="EMBL/GenBank/DDBJ databases">
        <title>Genome sequence of Litorilinea aerophila BAA-2444.</title>
        <authorList>
            <person name="Maclea K.S."/>
            <person name="Maurais E.G."/>
            <person name="Iannazzi L.C."/>
        </authorList>
    </citation>
    <scope>NUCLEOTIDE SEQUENCE [LARGE SCALE GENOMIC DNA]</scope>
    <source>
        <strain evidence="7 8">ATCC BAA-2444</strain>
    </source>
</reference>
<evidence type="ECO:0000256" key="4">
    <source>
        <dbReference type="SAM" id="MobiDB-lite"/>
    </source>
</evidence>
<dbReference type="SUPFAM" id="SSF53067">
    <property type="entry name" value="Actin-like ATPase domain"/>
    <property type="match status" value="2"/>
</dbReference>
<dbReference type="InterPro" id="IPR000577">
    <property type="entry name" value="Carb_kinase_FGGY"/>
</dbReference>
<dbReference type="Pfam" id="PF02782">
    <property type="entry name" value="FGGY_C"/>
    <property type="match status" value="1"/>
</dbReference>
<evidence type="ECO:0000256" key="2">
    <source>
        <dbReference type="ARBA" id="ARBA00022679"/>
    </source>
</evidence>
<feature type="region of interest" description="Disordered" evidence="4">
    <location>
        <begin position="1"/>
        <end position="26"/>
    </location>
</feature>
<protein>
    <submittedName>
        <fullName evidence="7">Carbohydrate kinase</fullName>
    </submittedName>
</protein>
<dbReference type="InterPro" id="IPR043129">
    <property type="entry name" value="ATPase_NBD"/>
</dbReference>
<comment type="caution">
    <text evidence="7">The sequence shown here is derived from an EMBL/GenBank/DDBJ whole genome shotgun (WGS) entry which is preliminary data.</text>
</comment>
<name>A0A540VG28_9CHLR</name>
<dbReference type="PANTHER" id="PTHR43095">
    <property type="entry name" value="SUGAR KINASE"/>
    <property type="match status" value="1"/>
</dbReference>
<feature type="domain" description="Carbohydrate kinase FGGY C-terminal" evidence="6">
    <location>
        <begin position="341"/>
        <end position="503"/>
    </location>
</feature>
<dbReference type="GO" id="GO:0016301">
    <property type="term" value="F:kinase activity"/>
    <property type="evidence" value="ECO:0007669"/>
    <property type="project" value="UniProtKB-KW"/>
</dbReference>
<feature type="compositionally biased region" description="Low complexity" evidence="4">
    <location>
        <begin position="14"/>
        <end position="26"/>
    </location>
</feature>
<dbReference type="InterPro" id="IPR018484">
    <property type="entry name" value="FGGY_N"/>
</dbReference>
<dbReference type="AlphaFoldDB" id="A0A540VG28"/>
<proteinExistence type="inferred from homology"/>
<dbReference type="GO" id="GO:0005975">
    <property type="term" value="P:carbohydrate metabolic process"/>
    <property type="evidence" value="ECO:0007669"/>
    <property type="project" value="InterPro"/>
</dbReference>
<dbReference type="PIRSF" id="PIRSF000538">
    <property type="entry name" value="GlpK"/>
    <property type="match status" value="1"/>
</dbReference>
<keyword evidence="3 7" id="KW-0418">Kinase</keyword>
<dbReference type="EMBL" id="VIGC01000012">
    <property type="protein sequence ID" value="TQE95725.1"/>
    <property type="molecule type" value="Genomic_DNA"/>
</dbReference>
<keyword evidence="2" id="KW-0808">Transferase</keyword>
<evidence type="ECO:0000256" key="1">
    <source>
        <dbReference type="ARBA" id="ARBA00009156"/>
    </source>
</evidence>
<evidence type="ECO:0000313" key="8">
    <source>
        <dbReference type="Proteomes" id="UP000317371"/>
    </source>
</evidence>
<accession>A0A540VG28</accession>
<feature type="domain" description="Carbohydrate kinase FGGY N-terminal" evidence="5">
    <location>
        <begin position="52"/>
        <end position="300"/>
    </location>
</feature>
<dbReference type="InterPro" id="IPR018485">
    <property type="entry name" value="FGGY_C"/>
</dbReference>
<gene>
    <name evidence="7" type="ORF">FKZ61_11440</name>
</gene>
<dbReference type="InParanoid" id="A0A540VG28"/>
<evidence type="ECO:0000313" key="7">
    <source>
        <dbReference type="EMBL" id="TQE95725.1"/>
    </source>
</evidence>
<evidence type="ECO:0000259" key="5">
    <source>
        <dbReference type="Pfam" id="PF00370"/>
    </source>
</evidence>